<evidence type="ECO:0000259" key="6">
    <source>
        <dbReference type="Pfam" id="PF06271"/>
    </source>
</evidence>
<feature type="transmembrane region" description="Helical" evidence="5">
    <location>
        <begin position="116"/>
        <end position="136"/>
    </location>
</feature>
<evidence type="ECO:0000313" key="7">
    <source>
        <dbReference type="EMBL" id="TSJ46411.1"/>
    </source>
</evidence>
<feature type="transmembrane region" description="Helical" evidence="5">
    <location>
        <begin position="62"/>
        <end position="81"/>
    </location>
</feature>
<keyword evidence="8" id="KW-1185">Reference proteome</keyword>
<feature type="domain" description="RDD" evidence="6">
    <location>
        <begin position="19"/>
        <end position="150"/>
    </location>
</feature>
<name>A0A556N2N0_9FLAO</name>
<evidence type="ECO:0000313" key="8">
    <source>
        <dbReference type="Proteomes" id="UP000316008"/>
    </source>
</evidence>
<dbReference type="OrthoDB" id="9814143at2"/>
<reference evidence="7 8" key="1">
    <citation type="submission" date="2019-07" db="EMBL/GenBank/DDBJ databases">
        <authorList>
            <person name="Huq M.A."/>
        </authorList>
    </citation>
    <scope>NUCLEOTIDE SEQUENCE [LARGE SCALE GENOMIC DNA]</scope>
    <source>
        <strain evidence="7 8">MAH-3</strain>
    </source>
</reference>
<dbReference type="EMBL" id="VLPL01000002">
    <property type="protein sequence ID" value="TSJ46411.1"/>
    <property type="molecule type" value="Genomic_DNA"/>
</dbReference>
<feature type="transmembrane region" description="Helical" evidence="5">
    <location>
        <begin position="22"/>
        <end position="41"/>
    </location>
</feature>
<dbReference type="InterPro" id="IPR010432">
    <property type="entry name" value="RDD"/>
</dbReference>
<evidence type="ECO:0000256" key="2">
    <source>
        <dbReference type="ARBA" id="ARBA00022692"/>
    </source>
</evidence>
<keyword evidence="4 5" id="KW-0472">Membrane</keyword>
<comment type="subcellular location">
    <subcellularLocation>
        <location evidence="1">Membrane</location>
        <topology evidence="1">Multi-pass membrane protein</topology>
    </subcellularLocation>
</comment>
<gene>
    <name evidence="7" type="ORF">FO442_04440</name>
</gene>
<dbReference type="AlphaFoldDB" id="A0A556N2N0"/>
<proteinExistence type="predicted"/>
<evidence type="ECO:0000256" key="5">
    <source>
        <dbReference type="SAM" id="Phobius"/>
    </source>
</evidence>
<accession>A0A556N2N0</accession>
<protein>
    <submittedName>
        <fullName evidence="7">RDD family protein</fullName>
    </submittedName>
</protein>
<comment type="caution">
    <text evidence="7">The sequence shown here is derived from an EMBL/GenBank/DDBJ whole genome shotgun (WGS) entry which is preliminary data.</text>
</comment>
<dbReference type="PANTHER" id="PTHR38480">
    <property type="entry name" value="SLR0254 PROTEIN"/>
    <property type="match status" value="1"/>
</dbReference>
<sequence length="250" mass="28753">MKTISFTTSQFVTIDYELASPVYRAVAAFLDVVFLLIYLLIASYFISSNLLDLDMNSFQNRWSLLSIFLLRLPWLLYSPVIEYLTNGRSLGKLIMGIRVVKSNGETAGLREYFTRWIFRIVDIWVGGFGFLALLVAGTTEKRQRIGDIMADTVVIKVKDTQIYSLRDVLSIKNSDNHVPTYPNVIRFSDEDMLLIKNTILRVQRYPNQSNKDFAIQLADETARLIGLAETPPKRMEFLKMVLQDYVVLTR</sequence>
<evidence type="ECO:0000256" key="4">
    <source>
        <dbReference type="ARBA" id="ARBA00023136"/>
    </source>
</evidence>
<organism evidence="7 8">
    <name type="scientific">Fluviicola chungangensis</name>
    <dbReference type="NCBI Taxonomy" id="2597671"/>
    <lineage>
        <taxon>Bacteria</taxon>
        <taxon>Pseudomonadati</taxon>
        <taxon>Bacteroidota</taxon>
        <taxon>Flavobacteriia</taxon>
        <taxon>Flavobacteriales</taxon>
        <taxon>Crocinitomicaceae</taxon>
        <taxon>Fluviicola</taxon>
    </lineage>
</organism>
<dbReference type="PANTHER" id="PTHR38480:SF1">
    <property type="entry name" value="SLR0254 PROTEIN"/>
    <property type="match status" value="1"/>
</dbReference>
<keyword evidence="2 5" id="KW-0812">Transmembrane</keyword>
<evidence type="ECO:0000256" key="3">
    <source>
        <dbReference type="ARBA" id="ARBA00022989"/>
    </source>
</evidence>
<keyword evidence="3 5" id="KW-1133">Transmembrane helix</keyword>
<evidence type="ECO:0000256" key="1">
    <source>
        <dbReference type="ARBA" id="ARBA00004141"/>
    </source>
</evidence>
<dbReference type="GO" id="GO:0016020">
    <property type="term" value="C:membrane"/>
    <property type="evidence" value="ECO:0007669"/>
    <property type="project" value="UniProtKB-SubCell"/>
</dbReference>
<dbReference type="RefSeq" id="WP_144331948.1">
    <property type="nucleotide sequence ID" value="NZ_VLPL01000002.1"/>
</dbReference>
<dbReference type="Pfam" id="PF06271">
    <property type="entry name" value="RDD"/>
    <property type="match status" value="1"/>
</dbReference>
<dbReference type="Proteomes" id="UP000316008">
    <property type="component" value="Unassembled WGS sequence"/>
</dbReference>